<sequence length="1084" mass="125057">MAKRKNTASAFKWSDQLVLFRYFLNLFGKDSLADLAGKMNSSEYEGFDENQNTYFWGELDLLLMRQGADAKISRDTLREYDERICRYVKKIGEKRGGIKLKYFQYIACLFTEIYLDRYFTDKEAFAADLNAFIEKVKVESFGAIDIEPFTPENMNKLAFMCATGSGKTLIMHINILQFRYYLRKAKLTNPRLDINKIIVLAPNQGMSNQHLEELKLSDISAEPFSKSGFGTTADVIVIDMNKLKEEGKVKTVSVDSFEQNNLVLVDEAHRGLAGDVWYDYRSRLSAEGGFAFEYSATLKQAMKSTKPGNISQKEWKERLDEYFRSIIIDYSYKYFYEDGYGKEYRIYNLRDSIEEEQRQLYLVGCLLSFYQQLKLFCEKGKEYAPFRIEKPLLVFVGNRVTAKTSVAEMTDVEEVLDFIDKFVNRKEQTINRIDTVLSGDTGLTDSAGRELFSQNFNALNSLFGGTPKAEDVYKDILRLVFNSDTTSDSPRLHVINLRQVQGEIALRIGSDGKYFGVVSIGDTAGLIKNCEAKGITTGTEEFVSESLFHNINERNSNINILIGSRKFTEGWNSWRVSTMGLINFAKGEGSQAIQLFGRGVRLRGYGSCLKRSHRLDDSSVIIPKYIELLETLTIFGIKAQYMEDFKRYLEMEDMPANEKPHEYTLPVLNRYNPDEHRKLRVIKVKEGVNFKKQAARLLLGKPDEEFLHYLNKNKVILDCRSKVQAIESTFSMQIESIPEEHTIDKQYIPFLDYDRILDELETYKNEKFYYNISITKDGIKDILETDGWYSLIIPEKHLEFESMEKLVLVTDLAIMVLKCYIDKFFKYEKAKWEDRFLEYQELYMNEVNGNYVAEYKFSYYDAYDGDPTAGTVEQFVEDLKALLNQHSGIPTYEKGILSSSLIAFDFRHHLYTPLICLRAGGLKLTVSPVSLNEGEKRFVDKLKAYVDANAAIFEGKKLYLLRNKSKVGMGFFEAGNFYPDFVLWIDTPDVQYISFIDPKGLRHLQWDDPKIEFHATIKELEARLQPSSGDKKIVLNSFIMSGTRSEDLRQWWGKGKPERRAKNVFCLDEDDCIDGMIAKILKSE</sequence>
<dbReference type="SUPFAM" id="SSF52540">
    <property type="entry name" value="P-loop containing nucleoside triphosphate hydrolases"/>
    <property type="match status" value="1"/>
</dbReference>
<dbReference type="EMBL" id="NEMB01000003">
    <property type="protein sequence ID" value="PQQ65521.1"/>
    <property type="molecule type" value="Genomic_DNA"/>
</dbReference>
<comment type="caution">
    <text evidence="2">The sequence shown here is derived from an EMBL/GenBank/DDBJ whole genome shotgun (WGS) entry which is preliminary data.</text>
</comment>
<dbReference type="GO" id="GO:0016787">
    <property type="term" value="F:hydrolase activity"/>
    <property type="evidence" value="ECO:0007669"/>
    <property type="project" value="InterPro"/>
</dbReference>
<dbReference type="OrthoDB" id="9804145at2"/>
<dbReference type="GO" id="GO:0003677">
    <property type="term" value="F:DNA binding"/>
    <property type="evidence" value="ECO:0007669"/>
    <property type="project" value="InterPro"/>
</dbReference>
<dbReference type="Pfam" id="PF04851">
    <property type="entry name" value="ResIII"/>
    <property type="match status" value="1"/>
</dbReference>
<dbReference type="Gene3D" id="3.40.50.300">
    <property type="entry name" value="P-loop containing nucleotide triphosphate hydrolases"/>
    <property type="match status" value="1"/>
</dbReference>
<dbReference type="GO" id="GO:0004519">
    <property type="term" value="F:endonuclease activity"/>
    <property type="evidence" value="ECO:0007669"/>
    <property type="project" value="UniProtKB-KW"/>
</dbReference>
<dbReference type="Proteomes" id="UP000239720">
    <property type="component" value="Unassembled WGS sequence"/>
</dbReference>
<dbReference type="RefSeq" id="WP_105367424.1">
    <property type="nucleotide sequence ID" value="NZ_NEMB01000003.1"/>
</dbReference>
<evidence type="ECO:0000313" key="3">
    <source>
        <dbReference type="Proteomes" id="UP000239720"/>
    </source>
</evidence>
<keyword evidence="2" id="KW-0540">Nuclease</keyword>
<evidence type="ECO:0000259" key="1">
    <source>
        <dbReference type="Pfam" id="PF04851"/>
    </source>
</evidence>
<dbReference type="InterPro" id="IPR006935">
    <property type="entry name" value="Helicase/UvrB_N"/>
</dbReference>
<dbReference type="InterPro" id="IPR027417">
    <property type="entry name" value="P-loop_NTPase"/>
</dbReference>
<keyword evidence="2" id="KW-0378">Hydrolase</keyword>
<name>A0A2S8R6V2_9FIRM</name>
<protein>
    <submittedName>
        <fullName evidence="2">Restriction endonuclease subunit R</fullName>
    </submittedName>
</protein>
<dbReference type="AlphaFoldDB" id="A0A2S8R6V2"/>
<evidence type="ECO:0000313" key="2">
    <source>
        <dbReference type="EMBL" id="PQQ65521.1"/>
    </source>
</evidence>
<proteinExistence type="predicted"/>
<keyword evidence="2" id="KW-0255">Endonuclease</keyword>
<feature type="domain" description="Helicase/UvrB N-terminal" evidence="1">
    <location>
        <begin position="133"/>
        <end position="277"/>
    </location>
</feature>
<dbReference type="GO" id="GO:0005524">
    <property type="term" value="F:ATP binding"/>
    <property type="evidence" value="ECO:0007669"/>
    <property type="project" value="InterPro"/>
</dbReference>
<gene>
    <name evidence="2" type="ORF">B9R14_01215</name>
</gene>
<accession>A0A2S8R6V2</accession>
<reference evidence="2 3" key="1">
    <citation type="journal article" date="2018" name="Syst. Appl. Microbiol.">
        <title>Characterization and high-quality draft genome sequence of Herbivorax saccincola A7, an anaerobic, alkaliphilic, thermophilic, cellulolytic, and xylanolytic bacterium.</title>
        <authorList>
            <person name="Aikawa S."/>
            <person name="Baramee S."/>
            <person name="Sermsathanaswadi J."/>
            <person name="Thianheng P."/>
            <person name="Tachaapaikoon C."/>
            <person name="Shikata A."/>
            <person name="Waeonukul R."/>
            <person name="Pason P."/>
            <person name="Ratanakhanokchai K."/>
            <person name="Kosugi A."/>
        </authorList>
    </citation>
    <scope>NUCLEOTIDE SEQUENCE [LARGE SCALE GENOMIC DNA]</scope>
    <source>
        <strain evidence="2 3">A7</strain>
    </source>
</reference>
<organism evidence="2 3">
    <name type="scientific">Acetivibrio saccincola</name>
    <dbReference type="NCBI Taxonomy" id="1677857"/>
    <lineage>
        <taxon>Bacteria</taxon>
        <taxon>Bacillati</taxon>
        <taxon>Bacillota</taxon>
        <taxon>Clostridia</taxon>
        <taxon>Eubacteriales</taxon>
        <taxon>Oscillospiraceae</taxon>
        <taxon>Acetivibrio</taxon>
    </lineage>
</organism>